<dbReference type="Proteomes" id="UP000789366">
    <property type="component" value="Unassembled WGS sequence"/>
</dbReference>
<dbReference type="EMBL" id="CAJVPW010012219">
    <property type="protein sequence ID" value="CAG8633386.1"/>
    <property type="molecule type" value="Genomic_DNA"/>
</dbReference>
<name>A0ACA9N9S7_9GLOM</name>
<keyword evidence="2" id="KW-1185">Reference proteome</keyword>
<feature type="non-terminal residue" evidence="1">
    <location>
        <position position="192"/>
    </location>
</feature>
<comment type="caution">
    <text evidence="1">The sequence shown here is derived from an EMBL/GenBank/DDBJ whole genome shotgun (WGS) entry which is preliminary data.</text>
</comment>
<accession>A0ACA9N9S7</accession>
<organism evidence="1 2">
    <name type="scientific">Cetraspora pellucida</name>
    <dbReference type="NCBI Taxonomy" id="1433469"/>
    <lineage>
        <taxon>Eukaryota</taxon>
        <taxon>Fungi</taxon>
        <taxon>Fungi incertae sedis</taxon>
        <taxon>Mucoromycota</taxon>
        <taxon>Glomeromycotina</taxon>
        <taxon>Glomeromycetes</taxon>
        <taxon>Diversisporales</taxon>
        <taxon>Gigasporaceae</taxon>
        <taxon>Cetraspora</taxon>
    </lineage>
</organism>
<sequence length="192" mass="20970">FEQQHFSENVPSQSDDLFAIISTSGTTGLPKGVMLSHSNLLAALCSVYYEAEEPPGSRIISYLPLAHIFGILIEGFAIRVGCSVGYFSGDQNRFLEDVQVLQPISFPSVPRIFNKLYLSMRTATIDAPCEEGEKKILDVNVRSLLCGVAPLSEDVVEFLRVAPGVIFAQGYEQTESAGTRTRVLIGDLITSH</sequence>
<feature type="non-terminal residue" evidence="1">
    <location>
        <position position="1"/>
    </location>
</feature>
<evidence type="ECO:0000313" key="1">
    <source>
        <dbReference type="EMBL" id="CAG8633386.1"/>
    </source>
</evidence>
<reference evidence="1" key="1">
    <citation type="submission" date="2021-06" db="EMBL/GenBank/DDBJ databases">
        <authorList>
            <person name="Kallberg Y."/>
            <person name="Tangrot J."/>
            <person name="Rosling A."/>
        </authorList>
    </citation>
    <scope>NUCLEOTIDE SEQUENCE</scope>
    <source>
        <strain evidence="1">28 12/20/2015</strain>
    </source>
</reference>
<proteinExistence type="predicted"/>
<evidence type="ECO:0000313" key="2">
    <source>
        <dbReference type="Proteomes" id="UP000789366"/>
    </source>
</evidence>
<gene>
    <name evidence="1" type="ORF">SPELUC_LOCUS8301</name>
</gene>
<protein>
    <submittedName>
        <fullName evidence="1">8225_t:CDS:1</fullName>
    </submittedName>
</protein>